<evidence type="ECO:0000259" key="2">
    <source>
        <dbReference type="PROSITE" id="PS51203"/>
    </source>
</evidence>
<dbReference type="SUPFAM" id="SSF52490">
    <property type="entry name" value="Tubulin nucleotide-binding domain-like"/>
    <property type="match status" value="1"/>
</dbReference>
<dbReference type="InterPro" id="IPR007052">
    <property type="entry name" value="CS_dom"/>
</dbReference>
<dbReference type="InterPro" id="IPR008978">
    <property type="entry name" value="HSP20-like_chaperone"/>
</dbReference>
<gene>
    <name evidence="3" type="ORF">WJX75_004596</name>
</gene>
<evidence type="ECO:0000313" key="3">
    <source>
        <dbReference type="EMBL" id="KAK9908912.1"/>
    </source>
</evidence>
<sequence>MTDKLAPSDRHKYIHEGRTIYEWDQTLSEVNIYIEVPAGVKAKQLFVDISSTHISLGIRPNPPYLDKDLSERIKAGESFWTLEDGILHLQLCKAEKGQPWSSAIAGHEINPVQAENDKQRLLLERFQEEHPGFDFSAAKFNGEAPNPRLFMGGLKAVRAPAQEGSRLDGKLKIIGLGARGISAIKQLQRHGGVGGPEVWCIDVDRKALDMPTANVYILDTDGDGETKALLGEDVLRRIVGEGARDRGGKGNANVGNGGVAFVLTSASAVPGSAELVLQLVAELRAAGIFTVAAVTKPFNFEGPRKIEAADRLIASLKQCAHLVAVIEQEVLAGVRTGVAGAPMTMADATRFADNALEHMVRTLGAALTAPQILESTQGALRWDGLQYERRYRRLLSPPLQRLLTQPGIAALGRGGAAMPAHSAGGMGPKESLMQLASEAVRVAAQSPFLENAVGRARAVLCCLYLPPLVQRSAGQAAANGSATEAHAARMAVQAAAGALSLACPCDNIVMCAVPASAVGHSQNGSLSGTVEVQASLLVLHDPSAPSIALPMQTALAASAPRRPPARSRPRDHKLPASTWTAMSALAGGTVRSVPTAQPRQAVKEAGRGQQKRDSAPVPTQQPPAEEVAQGERVTVGDFLVDSLTAQSLDLPPHAAKWRQQQRVAAGGERPRVIIREAGATGPLGTEGGEGAASEGSTLDAALRSLLRMPVERAVDARERTTGILERDRGELWDAPD</sequence>
<dbReference type="SMART" id="SM00864">
    <property type="entry name" value="Tubulin"/>
    <property type="match status" value="1"/>
</dbReference>
<dbReference type="PANTHER" id="PTHR12356:SF18">
    <property type="entry name" value="NUDC DOMAIN-CONTAINING PROTEIN 2"/>
    <property type="match status" value="1"/>
</dbReference>
<feature type="region of interest" description="Disordered" evidence="1">
    <location>
        <begin position="555"/>
        <end position="577"/>
    </location>
</feature>
<feature type="domain" description="CS" evidence="2">
    <location>
        <begin position="16"/>
        <end position="104"/>
    </location>
</feature>
<dbReference type="PANTHER" id="PTHR12356">
    <property type="entry name" value="NUCLEAR MOVEMENT PROTEIN NUDC"/>
    <property type="match status" value="1"/>
</dbReference>
<feature type="region of interest" description="Disordered" evidence="1">
    <location>
        <begin position="589"/>
        <end position="631"/>
    </location>
</feature>
<dbReference type="Pfam" id="PF04969">
    <property type="entry name" value="CS"/>
    <property type="match status" value="1"/>
</dbReference>
<dbReference type="SUPFAM" id="SSF49764">
    <property type="entry name" value="HSP20-like chaperones"/>
    <property type="match status" value="1"/>
</dbReference>
<protein>
    <recommendedName>
        <fullName evidence="2">CS domain-containing protein</fullName>
    </recommendedName>
</protein>
<dbReference type="Gene3D" id="2.60.40.790">
    <property type="match status" value="1"/>
</dbReference>
<dbReference type="InterPro" id="IPR037898">
    <property type="entry name" value="NudC_fam"/>
</dbReference>
<reference evidence="3 4" key="1">
    <citation type="journal article" date="2024" name="Nat. Commun.">
        <title>Phylogenomics reveals the evolutionary origins of lichenization in chlorophyte algae.</title>
        <authorList>
            <person name="Puginier C."/>
            <person name="Libourel C."/>
            <person name="Otte J."/>
            <person name="Skaloud P."/>
            <person name="Haon M."/>
            <person name="Grisel S."/>
            <person name="Petersen M."/>
            <person name="Berrin J.G."/>
            <person name="Delaux P.M."/>
            <person name="Dal Grande F."/>
            <person name="Keller J."/>
        </authorList>
    </citation>
    <scope>NUCLEOTIDE SEQUENCE [LARGE SCALE GENOMIC DNA]</scope>
    <source>
        <strain evidence="3 4">SAG 216-7</strain>
    </source>
</reference>
<dbReference type="InterPro" id="IPR036525">
    <property type="entry name" value="Tubulin/FtsZ_GTPase_sf"/>
</dbReference>
<dbReference type="Gene3D" id="3.40.50.1440">
    <property type="entry name" value="Tubulin/FtsZ, GTPase domain"/>
    <property type="match status" value="1"/>
</dbReference>
<accession>A0ABR2YPU2</accession>
<name>A0ABR2YPU2_9CHLO</name>
<dbReference type="EMBL" id="JALJOT010000007">
    <property type="protein sequence ID" value="KAK9908912.1"/>
    <property type="molecule type" value="Genomic_DNA"/>
</dbReference>
<dbReference type="PROSITE" id="PS51203">
    <property type="entry name" value="CS"/>
    <property type="match status" value="1"/>
</dbReference>
<comment type="caution">
    <text evidence="3">The sequence shown here is derived from an EMBL/GenBank/DDBJ whole genome shotgun (WGS) entry which is preliminary data.</text>
</comment>
<dbReference type="Proteomes" id="UP001491310">
    <property type="component" value="Unassembled WGS sequence"/>
</dbReference>
<keyword evidence="4" id="KW-1185">Reference proteome</keyword>
<organism evidence="3 4">
    <name type="scientific">Coccomyxa subellipsoidea</name>
    <dbReference type="NCBI Taxonomy" id="248742"/>
    <lineage>
        <taxon>Eukaryota</taxon>
        <taxon>Viridiplantae</taxon>
        <taxon>Chlorophyta</taxon>
        <taxon>core chlorophytes</taxon>
        <taxon>Trebouxiophyceae</taxon>
        <taxon>Trebouxiophyceae incertae sedis</taxon>
        <taxon>Coccomyxaceae</taxon>
        <taxon>Coccomyxa</taxon>
    </lineage>
</organism>
<evidence type="ECO:0000256" key="1">
    <source>
        <dbReference type="SAM" id="MobiDB-lite"/>
    </source>
</evidence>
<dbReference type="InterPro" id="IPR003008">
    <property type="entry name" value="Tubulin_FtsZ_GTPase"/>
</dbReference>
<feature type="compositionally biased region" description="Basic and acidic residues" evidence="1">
    <location>
        <begin position="601"/>
        <end position="614"/>
    </location>
</feature>
<dbReference type="CDD" id="cd06467">
    <property type="entry name" value="p23_NUDC_like"/>
    <property type="match status" value="1"/>
</dbReference>
<proteinExistence type="predicted"/>
<evidence type="ECO:0000313" key="4">
    <source>
        <dbReference type="Proteomes" id="UP001491310"/>
    </source>
</evidence>